<evidence type="ECO:0000256" key="3">
    <source>
        <dbReference type="ARBA" id="ARBA00022448"/>
    </source>
</evidence>
<reference evidence="8" key="2">
    <citation type="journal article" date="2021" name="PeerJ">
        <title>Extensive microbial diversity within the chicken gut microbiome revealed by metagenomics and culture.</title>
        <authorList>
            <person name="Gilroy R."/>
            <person name="Ravi A."/>
            <person name="Getino M."/>
            <person name="Pursley I."/>
            <person name="Horton D.L."/>
            <person name="Alikhan N.F."/>
            <person name="Baker D."/>
            <person name="Gharbi K."/>
            <person name="Hall N."/>
            <person name="Watson M."/>
            <person name="Adriaenssens E.M."/>
            <person name="Foster-Nyarko E."/>
            <person name="Jarju S."/>
            <person name="Secka A."/>
            <person name="Antonio M."/>
            <person name="Oren A."/>
            <person name="Chaudhuri R.R."/>
            <person name="La Ragione R."/>
            <person name="Hildebrand F."/>
            <person name="Pallen M.J."/>
        </authorList>
    </citation>
    <scope>NUCLEOTIDE SEQUENCE</scope>
    <source>
        <strain evidence="8">10532</strain>
    </source>
</reference>
<comment type="subcellular location">
    <subcellularLocation>
        <location evidence="1">Cell outer membrane</location>
    </subcellularLocation>
</comment>
<evidence type="ECO:0000313" key="9">
    <source>
        <dbReference type="Proteomes" id="UP000823638"/>
    </source>
</evidence>
<dbReference type="Pfam" id="PF02321">
    <property type="entry name" value="OEP"/>
    <property type="match status" value="1"/>
</dbReference>
<reference evidence="8" key="1">
    <citation type="submission" date="2020-10" db="EMBL/GenBank/DDBJ databases">
        <authorList>
            <person name="Gilroy R."/>
        </authorList>
    </citation>
    <scope>NUCLEOTIDE SEQUENCE</scope>
    <source>
        <strain evidence="8">10532</strain>
    </source>
</reference>
<evidence type="ECO:0000256" key="6">
    <source>
        <dbReference type="ARBA" id="ARBA00023136"/>
    </source>
</evidence>
<dbReference type="InterPro" id="IPR003423">
    <property type="entry name" value="OMP_efflux"/>
</dbReference>
<accession>A0A9D9HPY2</accession>
<name>A0A9D9HPY2_9SPIR</name>
<evidence type="ECO:0000256" key="1">
    <source>
        <dbReference type="ARBA" id="ARBA00004442"/>
    </source>
</evidence>
<comment type="caution">
    <text evidence="8">The sequence shown here is derived from an EMBL/GenBank/DDBJ whole genome shotgun (WGS) entry which is preliminary data.</text>
</comment>
<dbReference type="Proteomes" id="UP000823638">
    <property type="component" value="Unassembled WGS sequence"/>
</dbReference>
<dbReference type="GO" id="GO:0015562">
    <property type="term" value="F:efflux transmembrane transporter activity"/>
    <property type="evidence" value="ECO:0007669"/>
    <property type="project" value="InterPro"/>
</dbReference>
<dbReference type="GO" id="GO:0009279">
    <property type="term" value="C:cell outer membrane"/>
    <property type="evidence" value="ECO:0007669"/>
    <property type="project" value="UniProtKB-SubCell"/>
</dbReference>
<keyword evidence="5" id="KW-0812">Transmembrane</keyword>
<organism evidence="8 9">
    <name type="scientific">Candidatus Gallitreponema excrementavium</name>
    <dbReference type="NCBI Taxonomy" id="2840840"/>
    <lineage>
        <taxon>Bacteria</taxon>
        <taxon>Pseudomonadati</taxon>
        <taxon>Spirochaetota</taxon>
        <taxon>Spirochaetia</taxon>
        <taxon>Spirochaetales</taxon>
        <taxon>Candidatus Gallitreponema</taxon>
    </lineage>
</organism>
<evidence type="ECO:0000256" key="7">
    <source>
        <dbReference type="ARBA" id="ARBA00023237"/>
    </source>
</evidence>
<dbReference type="AlphaFoldDB" id="A0A9D9HPY2"/>
<dbReference type="GO" id="GO:1990281">
    <property type="term" value="C:efflux pump complex"/>
    <property type="evidence" value="ECO:0007669"/>
    <property type="project" value="TreeGrafter"/>
</dbReference>
<dbReference type="GO" id="GO:0015288">
    <property type="term" value="F:porin activity"/>
    <property type="evidence" value="ECO:0007669"/>
    <property type="project" value="TreeGrafter"/>
</dbReference>
<keyword evidence="6" id="KW-0472">Membrane</keyword>
<evidence type="ECO:0000256" key="2">
    <source>
        <dbReference type="ARBA" id="ARBA00007613"/>
    </source>
</evidence>
<keyword evidence="7" id="KW-0998">Cell outer membrane</keyword>
<keyword evidence="4" id="KW-1134">Transmembrane beta strand</keyword>
<sequence>MKTFLTKHRILCLAGLLLGVFFIVPGFSDSGIYKYSGKFEKNKDLDVDVASLVPEYSSGNYSESVLDITLEEAVEMALSESSQIKTARIDSNLKTRAYDTRWNVFIPSVTFTGSGIRSSTVTDYTSMFSSLLPFLPPSPAPTESDHWALSATLSASLNLNIALIEGIKASRNNLHLGYITLKQAEKQVERDVKKLFYSILLMQDNLSLQKELLENSKNRYEQAKINYQQGRVPELTVLQTQVTYENMKPSVMELEHTVRQQLRSFALVIGMEEGVLPNLVGEIKPEFVDLDKTVLAKKYSASSFDVISLQKNIMLMENSLMAAKFQMYTPSLSFSYAYTPTMSDVTAPFFDSESWTDNGRFTASLYFDITGLLPFSSTYQKMLDIQANLDKLRLNLNLLVQNNASEIISLVEKLEKSKSSMEVSQMSVGLAQKAYDMTLTAFQNGTTELLDLRDSESQLAQARLGLANEGFNYISALLDLEYLVNADLTEITENP</sequence>
<dbReference type="EMBL" id="JADIMM010000091">
    <property type="protein sequence ID" value="MBO8458159.1"/>
    <property type="molecule type" value="Genomic_DNA"/>
</dbReference>
<evidence type="ECO:0000256" key="5">
    <source>
        <dbReference type="ARBA" id="ARBA00022692"/>
    </source>
</evidence>
<dbReference type="PANTHER" id="PTHR30026">
    <property type="entry name" value="OUTER MEMBRANE PROTEIN TOLC"/>
    <property type="match status" value="1"/>
</dbReference>
<dbReference type="InterPro" id="IPR051906">
    <property type="entry name" value="TolC-like"/>
</dbReference>
<proteinExistence type="inferred from homology"/>
<evidence type="ECO:0000313" key="8">
    <source>
        <dbReference type="EMBL" id="MBO8458159.1"/>
    </source>
</evidence>
<evidence type="ECO:0000256" key="4">
    <source>
        <dbReference type="ARBA" id="ARBA00022452"/>
    </source>
</evidence>
<dbReference type="Gene3D" id="1.20.1600.10">
    <property type="entry name" value="Outer membrane efflux proteins (OEP)"/>
    <property type="match status" value="1"/>
</dbReference>
<dbReference type="SUPFAM" id="SSF56954">
    <property type="entry name" value="Outer membrane efflux proteins (OEP)"/>
    <property type="match status" value="1"/>
</dbReference>
<dbReference type="PANTHER" id="PTHR30026:SF20">
    <property type="entry name" value="OUTER MEMBRANE PROTEIN TOLC"/>
    <property type="match status" value="1"/>
</dbReference>
<gene>
    <name evidence="8" type="ORF">IAA81_08030</name>
</gene>
<protein>
    <submittedName>
        <fullName evidence="8">TolC family protein</fullName>
    </submittedName>
</protein>
<keyword evidence="3" id="KW-0813">Transport</keyword>
<comment type="similarity">
    <text evidence="2">Belongs to the outer membrane factor (OMF) (TC 1.B.17) family.</text>
</comment>